<accession>A0A6L7HZP8</accession>
<evidence type="ECO:0000313" key="2">
    <source>
        <dbReference type="Proteomes" id="UP000474778"/>
    </source>
</evidence>
<evidence type="ECO:0000313" key="1">
    <source>
        <dbReference type="EMBL" id="MXR69164.1"/>
    </source>
</evidence>
<dbReference type="Proteomes" id="UP000474778">
    <property type="component" value="Unassembled WGS sequence"/>
</dbReference>
<protein>
    <submittedName>
        <fullName evidence="1">Uncharacterized protein</fullName>
    </submittedName>
</protein>
<comment type="caution">
    <text evidence="1">The sequence shown here is derived from an EMBL/GenBank/DDBJ whole genome shotgun (WGS) entry which is preliminary data.</text>
</comment>
<dbReference type="AlphaFoldDB" id="A0A6L7HZP8"/>
<gene>
    <name evidence="1" type="ORF">GNT65_10830</name>
</gene>
<organism evidence="1 2">
    <name type="scientific">Shewanella insulae</name>
    <dbReference type="NCBI Taxonomy" id="2681496"/>
    <lineage>
        <taxon>Bacteria</taxon>
        <taxon>Pseudomonadati</taxon>
        <taxon>Pseudomonadota</taxon>
        <taxon>Gammaproteobacteria</taxon>
        <taxon>Alteromonadales</taxon>
        <taxon>Shewanellaceae</taxon>
        <taxon>Shewanella</taxon>
    </lineage>
</organism>
<dbReference type="EMBL" id="WRPA01000008">
    <property type="protein sequence ID" value="MXR69164.1"/>
    <property type="molecule type" value="Genomic_DNA"/>
</dbReference>
<proteinExistence type="predicted"/>
<keyword evidence="2" id="KW-1185">Reference proteome</keyword>
<reference evidence="1 2" key="1">
    <citation type="submission" date="2019-12" db="EMBL/GenBank/DDBJ databases">
        <title>Shewanella insulae sp. nov., isolated from a tidal flat.</title>
        <authorList>
            <person name="Yoon J.-H."/>
        </authorList>
    </citation>
    <scope>NUCLEOTIDE SEQUENCE [LARGE SCALE GENOMIC DNA]</scope>
    <source>
        <strain evidence="1 2">JBTF-M18</strain>
    </source>
</reference>
<sequence>MGDSYLQVRDVQVLDPEASERNDGLVLSLEGNYGRQVMLNYRKSSENPTKAKELGTSMIIE</sequence>
<name>A0A6L7HZP8_9GAMM</name>